<dbReference type="Proteomes" id="UP000265566">
    <property type="component" value="Chromosome 8"/>
</dbReference>
<evidence type="ECO:0000313" key="1">
    <source>
        <dbReference type="EMBL" id="RHN39993.1"/>
    </source>
</evidence>
<reference evidence="2" key="1">
    <citation type="journal article" date="2018" name="Nat. Plants">
        <title>Whole-genome landscape of Medicago truncatula symbiotic genes.</title>
        <authorList>
            <person name="Pecrix Y."/>
            <person name="Staton S.E."/>
            <person name="Sallet E."/>
            <person name="Lelandais-Briere C."/>
            <person name="Moreau S."/>
            <person name="Carrere S."/>
            <person name="Blein T."/>
            <person name="Jardinaud M.F."/>
            <person name="Latrasse D."/>
            <person name="Zouine M."/>
            <person name="Zahm M."/>
            <person name="Kreplak J."/>
            <person name="Mayjonade B."/>
            <person name="Satge C."/>
            <person name="Perez M."/>
            <person name="Cauet S."/>
            <person name="Marande W."/>
            <person name="Chantry-Darmon C."/>
            <person name="Lopez-Roques C."/>
            <person name="Bouchez O."/>
            <person name="Berard A."/>
            <person name="Debelle F."/>
            <person name="Munos S."/>
            <person name="Bendahmane A."/>
            <person name="Berges H."/>
            <person name="Niebel A."/>
            <person name="Buitink J."/>
            <person name="Frugier F."/>
            <person name="Benhamed M."/>
            <person name="Crespi M."/>
            <person name="Gouzy J."/>
            <person name="Gamas P."/>
        </authorList>
    </citation>
    <scope>NUCLEOTIDE SEQUENCE [LARGE SCALE GENOMIC DNA]</scope>
    <source>
        <strain evidence="2">cv. Jemalong A17</strain>
    </source>
</reference>
<name>A0A396GHB7_MEDTR</name>
<dbReference type="Gramene" id="rna46080">
    <property type="protein sequence ID" value="RHN39993.1"/>
    <property type="gene ID" value="gene46080"/>
</dbReference>
<dbReference type="AlphaFoldDB" id="A0A396GHB7"/>
<dbReference type="EMBL" id="PSQE01000008">
    <property type="protein sequence ID" value="RHN39993.1"/>
    <property type="molecule type" value="Genomic_DNA"/>
</dbReference>
<sequence length="199" mass="22432">MLVLDHDDFNFLSSSTICFLWWFIGEDIVLFFYVNFDSSVISLIKKVRNSNITGCSEGGWYKHGSACYALDYDLTVNMQLCNGEYMYPKKVIAATCHGKKPLIVGALASPPYSVLLKFGDENWKVIPDMSANFGDICLFKGRPYAVDKIIVYFMTQCICYSSLFTTDSVTNFYCNVRENLDTHCLDASSIQAVNDLSTI</sequence>
<comment type="caution">
    <text evidence="1">The sequence shown here is derived from an EMBL/GenBank/DDBJ whole genome shotgun (WGS) entry which is preliminary data.</text>
</comment>
<gene>
    <name evidence="1" type="ORF">MtrunA17_Chr8g0349911</name>
</gene>
<evidence type="ECO:0000313" key="2">
    <source>
        <dbReference type="Proteomes" id="UP000265566"/>
    </source>
</evidence>
<protein>
    <submittedName>
        <fullName evidence="1">Uncharacterized protein</fullName>
    </submittedName>
</protein>
<accession>A0A396GHB7</accession>
<organism evidence="1 2">
    <name type="scientific">Medicago truncatula</name>
    <name type="common">Barrel medic</name>
    <name type="synonym">Medicago tribuloides</name>
    <dbReference type="NCBI Taxonomy" id="3880"/>
    <lineage>
        <taxon>Eukaryota</taxon>
        <taxon>Viridiplantae</taxon>
        <taxon>Streptophyta</taxon>
        <taxon>Embryophyta</taxon>
        <taxon>Tracheophyta</taxon>
        <taxon>Spermatophyta</taxon>
        <taxon>Magnoliopsida</taxon>
        <taxon>eudicotyledons</taxon>
        <taxon>Gunneridae</taxon>
        <taxon>Pentapetalae</taxon>
        <taxon>rosids</taxon>
        <taxon>fabids</taxon>
        <taxon>Fabales</taxon>
        <taxon>Fabaceae</taxon>
        <taxon>Papilionoideae</taxon>
        <taxon>50 kb inversion clade</taxon>
        <taxon>NPAAA clade</taxon>
        <taxon>Hologalegina</taxon>
        <taxon>IRL clade</taxon>
        <taxon>Trifolieae</taxon>
        <taxon>Medicago</taxon>
    </lineage>
</organism>
<proteinExistence type="predicted"/>